<comment type="subcellular location">
    <subcellularLocation>
        <location evidence="1">Nucleus</location>
    </subcellularLocation>
</comment>
<evidence type="ECO:0000313" key="8">
    <source>
        <dbReference type="EMBL" id="KAK0510505.1"/>
    </source>
</evidence>
<dbReference type="PANTHER" id="PTHR13218:SF8">
    <property type="entry name" value="TRANSCRIPTION INITIATION FACTOR TFIID SUBUNIT 11"/>
    <property type="match status" value="1"/>
</dbReference>
<evidence type="ECO:0000259" key="7">
    <source>
        <dbReference type="Pfam" id="PF04719"/>
    </source>
</evidence>
<keyword evidence="3" id="KW-0805">Transcription regulation</keyword>
<evidence type="ECO:0000256" key="2">
    <source>
        <dbReference type="ARBA" id="ARBA00009788"/>
    </source>
</evidence>
<dbReference type="InterPro" id="IPR009072">
    <property type="entry name" value="Histone-fold"/>
</dbReference>
<sequence length="343" mass="36773">MASPPYRSPATSPPYPSHMSLPNPKKRPSLTMPGGPNQKRQKRTSIASSSSAHPLRQTSFPPEESNHDNGPRSPSVDSDFTAVTGGKSVVTAGTAKRGRRKGRAKQVDGSVKSEGREKTVDGANRGASEVPEDDEEDDEGGEGMVENGEVGDKAAEKKKLAVLLGAFDEEQNDRYVSLRRAKFRKDTIRKITNQTVSQSVPPNVVVTVSGYTKAFVGVLIERAREVQQQWATLDTPPPTPQKVPVDPTDFHTGNPNNDIFSTESSSSSAFQDLTRAAQGLAEPVNQPAERTDLGPLLPDHFREALRRYKRDGEGGGVGLAGVSVGLGVPGTGAARLGGRRLFR</sequence>
<dbReference type="InterPro" id="IPR045127">
    <property type="entry name" value="TAF11-like"/>
</dbReference>
<dbReference type="InterPro" id="IPR006809">
    <property type="entry name" value="TAFII28_dom"/>
</dbReference>
<dbReference type="Proteomes" id="UP001166286">
    <property type="component" value="Unassembled WGS sequence"/>
</dbReference>
<keyword evidence="4" id="KW-0804">Transcription</keyword>
<feature type="compositionally biased region" description="Acidic residues" evidence="6">
    <location>
        <begin position="130"/>
        <end position="141"/>
    </location>
</feature>
<dbReference type="GO" id="GO:0016251">
    <property type="term" value="F:RNA polymerase II general transcription initiation factor activity"/>
    <property type="evidence" value="ECO:0007669"/>
    <property type="project" value="TreeGrafter"/>
</dbReference>
<evidence type="ECO:0000313" key="9">
    <source>
        <dbReference type="Proteomes" id="UP001166286"/>
    </source>
</evidence>
<accession>A0AA39QWJ5</accession>
<evidence type="ECO:0000256" key="1">
    <source>
        <dbReference type="ARBA" id="ARBA00004123"/>
    </source>
</evidence>
<evidence type="ECO:0000256" key="3">
    <source>
        <dbReference type="ARBA" id="ARBA00023015"/>
    </source>
</evidence>
<feature type="compositionally biased region" description="Polar residues" evidence="6">
    <location>
        <begin position="44"/>
        <end position="60"/>
    </location>
</feature>
<dbReference type="EMBL" id="JAFEKC020000015">
    <property type="protein sequence ID" value="KAK0510505.1"/>
    <property type="molecule type" value="Genomic_DNA"/>
</dbReference>
<dbReference type="Pfam" id="PF04719">
    <property type="entry name" value="TAFII28"/>
    <property type="match status" value="1"/>
</dbReference>
<dbReference type="GO" id="GO:0046982">
    <property type="term" value="F:protein heterodimerization activity"/>
    <property type="evidence" value="ECO:0007669"/>
    <property type="project" value="InterPro"/>
</dbReference>
<keyword evidence="5" id="KW-0539">Nucleus</keyword>
<keyword evidence="9" id="KW-1185">Reference proteome</keyword>
<dbReference type="SUPFAM" id="SSF47113">
    <property type="entry name" value="Histone-fold"/>
    <property type="match status" value="1"/>
</dbReference>
<comment type="caution">
    <text evidence="8">The sequence shown here is derived from an EMBL/GenBank/DDBJ whole genome shotgun (WGS) entry which is preliminary data.</text>
</comment>
<reference evidence="8" key="1">
    <citation type="submission" date="2023-03" db="EMBL/GenBank/DDBJ databases">
        <title>Complete genome of Cladonia borealis.</title>
        <authorList>
            <person name="Park H."/>
        </authorList>
    </citation>
    <scope>NUCLEOTIDE SEQUENCE</scope>
    <source>
        <strain evidence="8">ANT050790</strain>
    </source>
</reference>
<dbReference type="PANTHER" id="PTHR13218">
    <property type="entry name" value="TRANSCRIPTION INITIATION FACTOR TFIID SUBUNIT 11-RELATED"/>
    <property type="match status" value="1"/>
</dbReference>
<evidence type="ECO:0000256" key="6">
    <source>
        <dbReference type="SAM" id="MobiDB-lite"/>
    </source>
</evidence>
<name>A0AA39QWJ5_9LECA</name>
<evidence type="ECO:0000256" key="4">
    <source>
        <dbReference type="ARBA" id="ARBA00023163"/>
    </source>
</evidence>
<protein>
    <recommendedName>
        <fullName evidence="7">TAFII28-like protein domain-containing protein</fullName>
    </recommendedName>
</protein>
<feature type="domain" description="TAFII28-like protein" evidence="7">
    <location>
        <begin position="163"/>
        <end position="233"/>
    </location>
</feature>
<feature type="region of interest" description="Disordered" evidence="6">
    <location>
        <begin position="1"/>
        <end position="152"/>
    </location>
</feature>
<dbReference type="CDD" id="cd08048">
    <property type="entry name" value="HFD_TAF11"/>
    <property type="match status" value="1"/>
</dbReference>
<dbReference type="Gene3D" id="1.10.20.10">
    <property type="entry name" value="Histone, subunit A"/>
    <property type="match status" value="1"/>
</dbReference>
<gene>
    <name evidence="8" type="ORF">JMJ35_006937</name>
</gene>
<dbReference type="GO" id="GO:0051123">
    <property type="term" value="P:RNA polymerase II preinitiation complex assembly"/>
    <property type="evidence" value="ECO:0007669"/>
    <property type="project" value="InterPro"/>
</dbReference>
<organism evidence="8 9">
    <name type="scientific">Cladonia borealis</name>
    <dbReference type="NCBI Taxonomy" id="184061"/>
    <lineage>
        <taxon>Eukaryota</taxon>
        <taxon>Fungi</taxon>
        <taxon>Dikarya</taxon>
        <taxon>Ascomycota</taxon>
        <taxon>Pezizomycotina</taxon>
        <taxon>Lecanoromycetes</taxon>
        <taxon>OSLEUM clade</taxon>
        <taxon>Lecanoromycetidae</taxon>
        <taxon>Lecanorales</taxon>
        <taxon>Lecanorineae</taxon>
        <taxon>Cladoniaceae</taxon>
        <taxon>Cladonia</taxon>
    </lineage>
</organism>
<dbReference type="AlphaFoldDB" id="A0AA39QWJ5"/>
<feature type="compositionally biased region" description="Basic and acidic residues" evidence="6">
    <location>
        <begin position="111"/>
        <end position="120"/>
    </location>
</feature>
<evidence type="ECO:0000256" key="5">
    <source>
        <dbReference type="ARBA" id="ARBA00023242"/>
    </source>
</evidence>
<proteinExistence type="inferred from homology"/>
<comment type="similarity">
    <text evidence="2">Belongs to the TAF11 family.</text>
</comment>
<dbReference type="GO" id="GO:0005669">
    <property type="term" value="C:transcription factor TFIID complex"/>
    <property type="evidence" value="ECO:0007669"/>
    <property type="project" value="InterPro"/>
</dbReference>